<feature type="coiled-coil region" evidence="1">
    <location>
        <begin position="1012"/>
        <end position="1046"/>
    </location>
</feature>
<feature type="region of interest" description="Disordered" evidence="2">
    <location>
        <begin position="578"/>
        <end position="660"/>
    </location>
</feature>
<gene>
    <name evidence="4" type="ORF">RJ639_012474</name>
</gene>
<feature type="compositionally biased region" description="Basic and acidic residues" evidence="2">
    <location>
        <begin position="154"/>
        <end position="166"/>
    </location>
</feature>
<name>A0AA88VJZ7_9ASTE</name>
<evidence type="ECO:0000313" key="5">
    <source>
        <dbReference type="Proteomes" id="UP001188597"/>
    </source>
</evidence>
<feature type="compositionally biased region" description="Low complexity" evidence="2">
    <location>
        <begin position="1115"/>
        <end position="1135"/>
    </location>
</feature>
<feature type="compositionally biased region" description="Basic and acidic residues" evidence="2">
    <location>
        <begin position="899"/>
        <end position="909"/>
    </location>
</feature>
<comment type="caution">
    <text evidence="4">The sequence shown here is derived from an EMBL/GenBank/DDBJ whole genome shotgun (WGS) entry which is preliminary data.</text>
</comment>
<evidence type="ECO:0000256" key="1">
    <source>
        <dbReference type="SAM" id="Coils"/>
    </source>
</evidence>
<dbReference type="PANTHER" id="PTHR31099">
    <property type="entry name" value="OS06G0165300 PROTEIN"/>
    <property type="match status" value="1"/>
</dbReference>
<feature type="compositionally biased region" description="Low complexity" evidence="2">
    <location>
        <begin position="599"/>
        <end position="632"/>
    </location>
</feature>
<evidence type="ECO:0000259" key="3">
    <source>
        <dbReference type="Pfam" id="PF04195"/>
    </source>
</evidence>
<evidence type="ECO:0000256" key="2">
    <source>
        <dbReference type="SAM" id="MobiDB-lite"/>
    </source>
</evidence>
<keyword evidence="5" id="KW-1185">Reference proteome</keyword>
<sequence>MKSRPNKRNKDLWCHFHNDHGHTTDNCGLLKRAIEALIKRGQLRKFVAPGEGRQQTPPTMKEREDREENVVRAGNFDVKRVLIDNGSYAEILFYDAFKKMNIPTDRLRKMDTPLYGFSNHPVAAEGPLSIQRHIRTTSTQSVTSCSVNLSPQDKVPHGTRDLRGERGPDYSSSVLRNFVPTKEEFCSATVTLFGLSVRTRFCSATVTLFEQSVRPSFCSDRILLGCSHSAREECSDEILLGQDSARPRSLCSGRVFGHHSVQTEFCSAVLTLHGQSVRTGFCSDKILLGHGHSVRAECSNGILFGQNFARPLSLCSGRVFGRDSVRTEFCLATVTLFGLSVRTRFCLCRILLGHDHSVWAECSAIILFGQNSARPFSLCSGRVFGRDSVQTELCSAVVTLFGQSVRTGFCSDRILLGHSHSVQAECSDTILLSHGHSVRAESSAIILFGQNSARPFSLCSGRVFGRDSARTRFFSATVTLFGQSVRPSFCSDRMMLGRSHSARAECSDEILFGHNFARPQVFGRDSVRTELCSAVVTLFGQSVRTGFCLDRILLGHIYLEDMSESSVSVSSPEEDIVISSSSSSRSGQVLTSRSEVGTSSPQLLRPLSSEPLRPSSSQPLQPSTSQRSPSLPAKNALGDVKDQAEDEANPRPWYTADEKSSKMPTEDLVEFFREYPLPVGWYACLPGLQEPANYGTKYETGIYEEQVRSGYRLPLHPFALYFFEHYHMAPGQLVPNGWRKLVGLIYLVQTSGYKSDPTDFMRVFFEICFVKGVANCPGWYYIHSRQRLLKGGPKSNKGWHSRYFFVGHSDKGKLPFDREWNPYCKDFENPGKPAPNNLTKHILSHIKLWGGLSIDEPLSEQQLEWAKIIPRTLVPAGAVTPPHAPTISSTFPVESASLESKREKREKQPSTELPPAPKKTRVIPPDHSPQIVEKVSVEEDPIFHPRWTLRSNDVGMPDSQISEQHLVHGVLPRDKEIFQNQTHETFACSFAQAVYTMYASGSDMLSRFEMARQVAADEAQQKREAVKEAQEASHRAEELKEVTKARDQGIRDYLDENAGDEWLKKRTEDGLEIYDLGFTKAKEMFAERFPDIPLEDFVLPAVVSPSGETAMPSEAGDAAASHPPGAGPSGDAPEP</sequence>
<accession>A0AA88VJZ7</accession>
<feature type="compositionally biased region" description="Polar residues" evidence="2">
    <location>
        <begin position="587"/>
        <end position="598"/>
    </location>
</feature>
<dbReference type="EMBL" id="JAVXUP010001568">
    <property type="protein sequence ID" value="KAK3010210.1"/>
    <property type="molecule type" value="Genomic_DNA"/>
</dbReference>
<dbReference type="InterPro" id="IPR007321">
    <property type="entry name" value="Transposase_28"/>
</dbReference>
<reference evidence="4" key="1">
    <citation type="submission" date="2022-12" db="EMBL/GenBank/DDBJ databases">
        <title>Draft genome assemblies for two species of Escallonia (Escalloniales).</title>
        <authorList>
            <person name="Chanderbali A."/>
            <person name="Dervinis C."/>
            <person name="Anghel I."/>
            <person name="Soltis D."/>
            <person name="Soltis P."/>
            <person name="Zapata F."/>
        </authorList>
    </citation>
    <scope>NUCLEOTIDE SEQUENCE</scope>
    <source>
        <strain evidence="4">UCBG64.0493</strain>
        <tissue evidence="4">Leaf</tissue>
    </source>
</reference>
<evidence type="ECO:0000313" key="4">
    <source>
        <dbReference type="EMBL" id="KAK3010210.1"/>
    </source>
</evidence>
<organism evidence="4 5">
    <name type="scientific">Escallonia herrerae</name>
    <dbReference type="NCBI Taxonomy" id="1293975"/>
    <lineage>
        <taxon>Eukaryota</taxon>
        <taxon>Viridiplantae</taxon>
        <taxon>Streptophyta</taxon>
        <taxon>Embryophyta</taxon>
        <taxon>Tracheophyta</taxon>
        <taxon>Spermatophyta</taxon>
        <taxon>Magnoliopsida</taxon>
        <taxon>eudicotyledons</taxon>
        <taxon>Gunneridae</taxon>
        <taxon>Pentapetalae</taxon>
        <taxon>asterids</taxon>
        <taxon>campanulids</taxon>
        <taxon>Escalloniales</taxon>
        <taxon>Escalloniaceae</taxon>
        <taxon>Escallonia</taxon>
    </lineage>
</organism>
<dbReference type="AlphaFoldDB" id="A0AA88VJZ7"/>
<protein>
    <recommendedName>
        <fullName evidence="3">Transposase (putative) gypsy type domain-containing protein</fullName>
    </recommendedName>
</protein>
<feature type="domain" description="Transposase (putative) gypsy type" evidence="3">
    <location>
        <begin position="705"/>
        <end position="750"/>
    </location>
</feature>
<dbReference type="PANTHER" id="PTHR31099:SF28">
    <property type="entry name" value="F5J5.12"/>
    <property type="match status" value="1"/>
</dbReference>
<keyword evidence="1" id="KW-0175">Coiled coil</keyword>
<dbReference type="Proteomes" id="UP001188597">
    <property type="component" value="Unassembled WGS sequence"/>
</dbReference>
<feature type="region of interest" description="Disordered" evidence="2">
    <location>
        <begin position="880"/>
        <end position="926"/>
    </location>
</feature>
<dbReference type="Pfam" id="PF04195">
    <property type="entry name" value="Transposase_28"/>
    <property type="match status" value="1"/>
</dbReference>
<feature type="region of interest" description="Disordered" evidence="2">
    <location>
        <begin position="1105"/>
        <end position="1135"/>
    </location>
</feature>
<proteinExistence type="predicted"/>
<feature type="region of interest" description="Disordered" evidence="2">
    <location>
        <begin position="146"/>
        <end position="166"/>
    </location>
</feature>